<reference evidence="3 4" key="1">
    <citation type="submission" date="2017-07" db="EMBL/GenBank/DDBJ databases">
        <authorList>
            <person name="Sun Z.S."/>
            <person name="Albrecht U."/>
            <person name="Echele G."/>
            <person name="Lee C.C."/>
        </authorList>
    </citation>
    <scope>NUCLEOTIDE SEQUENCE [LARGE SCALE GENOMIC DNA]</scope>
    <source>
        <strain evidence="3 4">CGMCC 1.12710</strain>
    </source>
</reference>
<sequence length="162" mass="18132">MRRAKPAGEKPPAKKTATKKAVSKNENKTQPTAASVEAFIDGVENETRRRDSRTLLTLMKKITGEPPKMWGASMIGFGKYRYKYESGREGEFFLTGFSPRAASLSVYILPGYEDNSDLLAKLGKHKTGKSCLYINKLEDVDLGVLEKLIARSVAHMRKTYRV</sequence>
<proteinExistence type="predicted"/>
<gene>
    <name evidence="3" type="ORF">SAMN06297382_2077</name>
</gene>
<evidence type="ECO:0000313" key="4">
    <source>
        <dbReference type="Proteomes" id="UP000198346"/>
    </source>
</evidence>
<feature type="region of interest" description="Disordered" evidence="1">
    <location>
        <begin position="1"/>
        <end position="33"/>
    </location>
</feature>
<dbReference type="RefSeq" id="WP_089412543.1">
    <property type="nucleotide sequence ID" value="NZ_FZQA01000004.1"/>
</dbReference>
<organism evidence="3 4">
    <name type="scientific">Amphiplicatus metriothermophilus</name>
    <dbReference type="NCBI Taxonomy" id="1519374"/>
    <lineage>
        <taxon>Bacteria</taxon>
        <taxon>Pseudomonadati</taxon>
        <taxon>Pseudomonadota</taxon>
        <taxon>Alphaproteobacteria</taxon>
        <taxon>Parvularculales</taxon>
        <taxon>Parvularculaceae</taxon>
        <taxon>Amphiplicatus</taxon>
    </lineage>
</organism>
<keyword evidence="4" id="KW-1185">Reference proteome</keyword>
<evidence type="ECO:0000256" key="1">
    <source>
        <dbReference type="SAM" id="MobiDB-lite"/>
    </source>
</evidence>
<dbReference type="EMBL" id="FZQA01000004">
    <property type="protein sequence ID" value="SNT74169.1"/>
    <property type="molecule type" value="Genomic_DNA"/>
</dbReference>
<feature type="domain" description="YdhG-like" evidence="2">
    <location>
        <begin position="48"/>
        <end position="152"/>
    </location>
</feature>
<feature type="compositionally biased region" description="Basic and acidic residues" evidence="1">
    <location>
        <begin position="1"/>
        <end position="12"/>
    </location>
</feature>
<accession>A0A239PV41</accession>
<dbReference type="SUPFAM" id="SSF159888">
    <property type="entry name" value="YdhG-like"/>
    <property type="match status" value="1"/>
</dbReference>
<evidence type="ECO:0000313" key="3">
    <source>
        <dbReference type="EMBL" id="SNT74169.1"/>
    </source>
</evidence>
<name>A0A239PV41_9PROT</name>
<dbReference type="AlphaFoldDB" id="A0A239PV41"/>
<dbReference type="Proteomes" id="UP000198346">
    <property type="component" value="Unassembled WGS sequence"/>
</dbReference>
<dbReference type="OrthoDB" id="5951444at2"/>
<protein>
    <recommendedName>
        <fullName evidence="2">YdhG-like domain-containing protein</fullName>
    </recommendedName>
</protein>
<dbReference type="InterPro" id="IPR014922">
    <property type="entry name" value="YdhG-like"/>
</dbReference>
<evidence type="ECO:0000259" key="2">
    <source>
        <dbReference type="Pfam" id="PF08818"/>
    </source>
</evidence>
<dbReference type="Pfam" id="PF08818">
    <property type="entry name" value="DUF1801"/>
    <property type="match status" value="1"/>
</dbReference>